<comment type="subcellular location">
    <subcellularLocation>
        <location evidence="1">Membrane</location>
        <topology evidence="1">Single-pass membrane protein</topology>
    </subcellularLocation>
</comment>
<evidence type="ECO:0000313" key="8">
    <source>
        <dbReference type="Proteomes" id="UP000753961"/>
    </source>
</evidence>
<organism evidence="7 8">
    <name type="scientific">Membranihabitans marinus</name>
    <dbReference type="NCBI Taxonomy" id="1227546"/>
    <lineage>
        <taxon>Bacteria</taxon>
        <taxon>Pseudomonadati</taxon>
        <taxon>Bacteroidota</taxon>
        <taxon>Saprospiria</taxon>
        <taxon>Saprospirales</taxon>
        <taxon>Saprospiraceae</taxon>
        <taxon>Membranihabitans</taxon>
    </lineage>
</organism>
<keyword evidence="3 6" id="KW-1133">Transmembrane helix</keyword>
<dbReference type="PRINTS" id="PR01490">
    <property type="entry name" value="RTXTOXIND"/>
</dbReference>
<name>A0A953HVH0_9BACT</name>
<evidence type="ECO:0000256" key="1">
    <source>
        <dbReference type="ARBA" id="ARBA00004167"/>
    </source>
</evidence>
<evidence type="ECO:0000256" key="2">
    <source>
        <dbReference type="ARBA" id="ARBA00022692"/>
    </source>
</evidence>
<feature type="coiled-coil region" evidence="5">
    <location>
        <begin position="200"/>
        <end position="227"/>
    </location>
</feature>
<proteinExistence type="predicted"/>
<keyword evidence="5" id="KW-0175">Coiled coil</keyword>
<evidence type="ECO:0000313" key="7">
    <source>
        <dbReference type="EMBL" id="MBY5959210.1"/>
    </source>
</evidence>
<keyword evidence="2 6" id="KW-0812">Transmembrane</keyword>
<keyword evidence="8" id="KW-1185">Reference proteome</keyword>
<evidence type="ECO:0000256" key="6">
    <source>
        <dbReference type="SAM" id="Phobius"/>
    </source>
</evidence>
<evidence type="ECO:0000256" key="3">
    <source>
        <dbReference type="ARBA" id="ARBA00022989"/>
    </source>
</evidence>
<dbReference type="InterPro" id="IPR050739">
    <property type="entry name" value="MFP"/>
</dbReference>
<evidence type="ECO:0000256" key="4">
    <source>
        <dbReference type="ARBA" id="ARBA00023136"/>
    </source>
</evidence>
<dbReference type="AlphaFoldDB" id="A0A953HVH0"/>
<gene>
    <name evidence="7" type="ORF">KUV50_13740</name>
</gene>
<comment type="caution">
    <text evidence="7">The sequence shown here is derived from an EMBL/GenBank/DDBJ whole genome shotgun (WGS) entry which is preliminary data.</text>
</comment>
<evidence type="ECO:0000256" key="5">
    <source>
        <dbReference type="SAM" id="Coils"/>
    </source>
</evidence>
<keyword evidence="4 6" id="KW-0472">Membrane</keyword>
<protein>
    <submittedName>
        <fullName evidence="7">HlyD family secretion protein</fullName>
    </submittedName>
</protein>
<accession>A0A953HVH0</accession>
<dbReference type="GO" id="GO:0016020">
    <property type="term" value="C:membrane"/>
    <property type="evidence" value="ECO:0007669"/>
    <property type="project" value="UniProtKB-SubCell"/>
</dbReference>
<reference evidence="7" key="1">
    <citation type="submission" date="2021-06" db="EMBL/GenBank/DDBJ databases">
        <title>44 bacteria genomes isolated from Dapeng, Shenzhen.</title>
        <authorList>
            <person name="Zheng W."/>
            <person name="Yu S."/>
            <person name="Huang Y."/>
        </authorList>
    </citation>
    <scope>NUCLEOTIDE SEQUENCE</scope>
    <source>
        <strain evidence="7">DP5N28-2</strain>
    </source>
</reference>
<dbReference type="Proteomes" id="UP000753961">
    <property type="component" value="Unassembled WGS sequence"/>
</dbReference>
<dbReference type="EMBL" id="JAHVHU010000012">
    <property type="protein sequence ID" value="MBY5959210.1"/>
    <property type="molecule type" value="Genomic_DNA"/>
</dbReference>
<sequence length="560" mass="63602">MPNTFNSPSIPSGQQNINDEPFTVNEIIGQSPGWILHSGMTVLFIVVSIGIAMTFVIRYPDKIQAFGVITTVDPFKPIISQSLGIVDTVFVQNQDIVEIDTPLFYIKNTADRKDVEECLKQVDELEQSLPTILPSVTLRLNDPISTQEYGATPYEIRPSILRNWKEHFILGPNQSSFASLSSQVRELSQYLIRQEHILKLQAIDREIEEIQLLNKVLEEEKKLTGEEVNLSHKDVERNQQLYDQGIISEREMERSQASHLGVRKNYLLKGNNMAQNRIRIASLHQQRTEILASRREQILLYQSQITEIILNLRNQYRQWHRQYYMEAPARGRVQLSSDLVAGQTIPADKSIGYVLPESIDRDTEQGSSNFKYAKVYVPATGVGKISTGNRAIIRLEAYPYKEYGSIDTYVEEIYPIPEMQENGGRSYEIHLPLNSVLTTDYGYPVHYTPDMPIHVSIIAEERSLFSRIFAQFLNLVKTHSRASQPSKGDTSIGPTLSPSEKQSLVIATAGRSSHPPFYHLYHYSIKGQDHATLTPPLCQSSNYVSAIPPQTINYILHTKN</sequence>
<dbReference type="PANTHER" id="PTHR30386">
    <property type="entry name" value="MEMBRANE FUSION SUBUNIT OF EMRAB-TOLC MULTIDRUG EFFLUX PUMP"/>
    <property type="match status" value="1"/>
</dbReference>
<dbReference type="RefSeq" id="WP_222580749.1">
    <property type="nucleotide sequence ID" value="NZ_JAHVHU010000012.1"/>
</dbReference>
<feature type="transmembrane region" description="Helical" evidence="6">
    <location>
        <begin position="34"/>
        <end position="57"/>
    </location>
</feature>
<dbReference type="PANTHER" id="PTHR30386:SF26">
    <property type="entry name" value="TRANSPORT PROTEIN COMB"/>
    <property type="match status" value="1"/>
</dbReference>